<evidence type="ECO:0000256" key="1">
    <source>
        <dbReference type="ARBA" id="ARBA00005011"/>
    </source>
</evidence>
<feature type="region of interest" description="Disordered" evidence="10">
    <location>
        <begin position="103"/>
        <end position="133"/>
    </location>
</feature>
<organism evidence="12 13">
    <name type="scientific">Ornithinimicrobium pekingense</name>
    <dbReference type="NCBI Taxonomy" id="384677"/>
    <lineage>
        <taxon>Bacteria</taxon>
        <taxon>Bacillati</taxon>
        <taxon>Actinomycetota</taxon>
        <taxon>Actinomycetes</taxon>
        <taxon>Micrococcales</taxon>
        <taxon>Ornithinimicrobiaceae</taxon>
        <taxon>Ornithinimicrobium</taxon>
    </lineage>
</organism>
<dbReference type="Gene3D" id="3.90.1150.10">
    <property type="entry name" value="Aspartate Aminotransferase, domain 1"/>
    <property type="match status" value="2"/>
</dbReference>
<comment type="similarity">
    <text evidence="2">Belongs to the class-II pyridoxal-phosphate-dependent aminotransferase family. Histidinol-phosphate aminotransferase subfamily.</text>
</comment>
<feature type="domain" description="Aminotransferase class I/classII large" evidence="11">
    <location>
        <begin position="130"/>
        <end position="298"/>
    </location>
</feature>
<keyword evidence="5" id="KW-0028">Amino-acid biosynthesis</keyword>
<keyword evidence="8" id="KW-0368">Histidine biosynthesis</keyword>
<keyword evidence="6" id="KW-0808">Transferase</keyword>
<dbReference type="InterPro" id="IPR015421">
    <property type="entry name" value="PyrdxlP-dep_Trfase_major"/>
</dbReference>
<evidence type="ECO:0000313" key="13">
    <source>
        <dbReference type="Proteomes" id="UP000662111"/>
    </source>
</evidence>
<dbReference type="Proteomes" id="UP000662111">
    <property type="component" value="Unassembled WGS sequence"/>
</dbReference>
<dbReference type="InterPro" id="IPR015424">
    <property type="entry name" value="PyrdxlP-dep_Trfase"/>
</dbReference>
<comment type="pathway">
    <text evidence="1">Amino-acid biosynthesis; L-histidine biosynthesis; L-histidine from 5-phospho-alpha-D-ribose 1-diphosphate: step 7/9.</text>
</comment>
<dbReference type="InterPro" id="IPR015422">
    <property type="entry name" value="PyrdxlP-dep_Trfase_small"/>
</dbReference>
<keyword evidence="7" id="KW-0663">Pyridoxal phosphate</keyword>
<evidence type="ECO:0000256" key="5">
    <source>
        <dbReference type="ARBA" id="ARBA00022605"/>
    </source>
</evidence>
<keyword evidence="13" id="KW-1185">Reference proteome</keyword>
<dbReference type="EC" id="2.6.1.9" evidence="3"/>
<sequence>MTLPAAGAHGGDGPAVAAALGLDPAELVDLSQNMNPVAPPVGPLVRRHLDALHRYPDAGPATTLLAQVLDVEPARVLLTNGGSEAIHLVTRVLGGHVRSEPEFGLHPRLGRGRGRGGTMAGDEVRWRTDPHSPTGRLAAPGEHADVWDEAFYALATGRWTADREGVTVVGSLTKTFACPGLRLGYVVADPEVVRRCAEHQPHWSVSTLALAVLPDLLESADLTRWAGAVATLRAQLADLLRAHGLAVRAADAPWVLVEEPGLRARLAPHGVLVRDCTSFGLPGTARIAVPDEAGLDRLEAALRRA</sequence>
<evidence type="ECO:0000256" key="10">
    <source>
        <dbReference type="SAM" id="MobiDB-lite"/>
    </source>
</evidence>
<dbReference type="PANTHER" id="PTHR43643:SF6">
    <property type="entry name" value="HISTIDINOL-PHOSPHATE AMINOTRANSFERASE"/>
    <property type="match status" value="1"/>
</dbReference>
<reference evidence="13" key="1">
    <citation type="journal article" date="2019" name="Int. J. Syst. Evol. Microbiol.">
        <title>The Global Catalogue of Microorganisms (GCM) 10K type strain sequencing project: providing services to taxonomists for standard genome sequencing and annotation.</title>
        <authorList>
            <consortium name="The Broad Institute Genomics Platform"/>
            <consortium name="The Broad Institute Genome Sequencing Center for Infectious Disease"/>
            <person name="Wu L."/>
            <person name="Ma J."/>
        </authorList>
    </citation>
    <scope>NUCLEOTIDE SEQUENCE [LARGE SCALE GENOMIC DNA]</scope>
    <source>
        <strain evidence="13">CGMCC 1.5362</strain>
    </source>
</reference>
<keyword evidence="4" id="KW-0032">Aminotransferase</keyword>
<protein>
    <recommendedName>
        <fullName evidence="3">histidinol-phosphate transaminase</fullName>
        <ecNumber evidence="3">2.6.1.9</ecNumber>
    </recommendedName>
</protein>
<dbReference type="Gene3D" id="3.40.640.10">
    <property type="entry name" value="Type I PLP-dependent aspartate aminotransferase-like (Major domain)"/>
    <property type="match status" value="2"/>
</dbReference>
<dbReference type="PANTHER" id="PTHR43643">
    <property type="entry name" value="HISTIDINOL-PHOSPHATE AMINOTRANSFERASE 2"/>
    <property type="match status" value="1"/>
</dbReference>
<name>A0ABQ2FBJ7_9MICO</name>
<evidence type="ECO:0000256" key="9">
    <source>
        <dbReference type="ARBA" id="ARBA00047481"/>
    </source>
</evidence>
<dbReference type="InterPro" id="IPR050106">
    <property type="entry name" value="HistidinolP_aminotransfase"/>
</dbReference>
<dbReference type="InterPro" id="IPR004839">
    <property type="entry name" value="Aminotransferase_I/II_large"/>
</dbReference>
<evidence type="ECO:0000256" key="8">
    <source>
        <dbReference type="ARBA" id="ARBA00023102"/>
    </source>
</evidence>
<evidence type="ECO:0000259" key="11">
    <source>
        <dbReference type="Pfam" id="PF00155"/>
    </source>
</evidence>
<gene>
    <name evidence="12" type="ORF">GCM10011509_21890</name>
</gene>
<proteinExistence type="inferred from homology"/>
<evidence type="ECO:0000256" key="3">
    <source>
        <dbReference type="ARBA" id="ARBA00012748"/>
    </source>
</evidence>
<evidence type="ECO:0000256" key="2">
    <source>
        <dbReference type="ARBA" id="ARBA00007970"/>
    </source>
</evidence>
<accession>A0ABQ2FBJ7</accession>
<comment type="caution">
    <text evidence="12">The sequence shown here is derived from an EMBL/GenBank/DDBJ whole genome shotgun (WGS) entry which is preliminary data.</text>
</comment>
<dbReference type="SUPFAM" id="SSF53383">
    <property type="entry name" value="PLP-dependent transferases"/>
    <property type="match status" value="1"/>
</dbReference>
<dbReference type="Pfam" id="PF00155">
    <property type="entry name" value="Aminotran_1_2"/>
    <property type="match status" value="1"/>
</dbReference>
<evidence type="ECO:0000256" key="7">
    <source>
        <dbReference type="ARBA" id="ARBA00022898"/>
    </source>
</evidence>
<dbReference type="EMBL" id="BMLB01000004">
    <property type="protein sequence ID" value="GGK72956.1"/>
    <property type="molecule type" value="Genomic_DNA"/>
</dbReference>
<evidence type="ECO:0000256" key="6">
    <source>
        <dbReference type="ARBA" id="ARBA00022679"/>
    </source>
</evidence>
<evidence type="ECO:0000256" key="4">
    <source>
        <dbReference type="ARBA" id="ARBA00022576"/>
    </source>
</evidence>
<comment type="catalytic activity">
    <reaction evidence="9">
        <text>L-histidinol phosphate + 2-oxoglutarate = 3-(imidazol-4-yl)-2-oxopropyl phosphate + L-glutamate</text>
        <dbReference type="Rhea" id="RHEA:23744"/>
        <dbReference type="ChEBI" id="CHEBI:16810"/>
        <dbReference type="ChEBI" id="CHEBI:29985"/>
        <dbReference type="ChEBI" id="CHEBI:57766"/>
        <dbReference type="ChEBI" id="CHEBI:57980"/>
        <dbReference type="EC" id="2.6.1.9"/>
    </reaction>
</comment>
<evidence type="ECO:0000313" key="12">
    <source>
        <dbReference type="EMBL" id="GGK72956.1"/>
    </source>
</evidence>